<dbReference type="InterPro" id="IPR010433">
    <property type="entry name" value="EIF-4B_pln"/>
</dbReference>
<dbReference type="GO" id="GO:0003743">
    <property type="term" value="F:translation initiation factor activity"/>
    <property type="evidence" value="ECO:0007669"/>
    <property type="project" value="InterPro"/>
</dbReference>
<feature type="region of interest" description="Disordered" evidence="1">
    <location>
        <begin position="1"/>
        <end position="54"/>
    </location>
</feature>
<dbReference type="PANTHER" id="PTHR32091:SF4">
    <property type="entry name" value="OS07G0546100 PROTEIN"/>
    <property type="match status" value="1"/>
</dbReference>
<feature type="region of interest" description="Disordered" evidence="1">
    <location>
        <begin position="78"/>
        <end position="147"/>
    </location>
</feature>
<feature type="compositionally biased region" description="Basic and acidic residues" evidence="1">
    <location>
        <begin position="83"/>
        <end position="92"/>
    </location>
</feature>
<dbReference type="EMBL" id="CP144747">
    <property type="protein sequence ID" value="WVZ66267.1"/>
    <property type="molecule type" value="Genomic_DNA"/>
</dbReference>
<reference evidence="2 3" key="1">
    <citation type="submission" date="2024-02" db="EMBL/GenBank/DDBJ databases">
        <title>High-quality chromosome-scale genome assembly of Pensacola bahiagrass (Paspalum notatum Flugge var. saurae).</title>
        <authorList>
            <person name="Vega J.M."/>
            <person name="Podio M."/>
            <person name="Orjuela J."/>
            <person name="Siena L.A."/>
            <person name="Pessino S.C."/>
            <person name="Combes M.C."/>
            <person name="Mariac C."/>
            <person name="Albertini E."/>
            <person name="Pupilli F."/>
            <person name="Ortiz J.P.A."/>
            <person name="Leblanc O."/>
        </authorList>
    </citation>
    <scope>NUCLEOTIDE SEQUENCE [LARGE SCALE GENOMIC DNA]</scope>
    <source>
        <strain evidence="2">R1</strain>
        <tissue evidence="2">Leaf</tissue>
    </source>
</reference>
<feature type="region of interest" description="Disordered" evidence="1">
    <location>
        <begin position="167"/>
        <end position="264"/>
    </location>
</feature>
<accession>A0AAQ3WLM1</accession>
<dbReference type="GO" id="GO:0003729">
    <property type="term" value="F:mRNA binding"/>
    <property type="evidence" value="ECO:0007669"/>
    <property type="project" value="TreeGrafter"/>
</dbReference>
<organism evidence="2 3">
    <name type="scientific">Paspalum notatum var. saurae</name>
    <dbReference type="NCBI Taxonomy" id="547442"/>
    <lineage>
        <taxon>Eukaryota</taxon>
        <taxon>Viridiplantae</taxon>
        <taxon>Streptophyta</taxon>
        <taxon>Embryophyta</taxon>
        <taxon>Tracheophyta</taxon>
        <taxon>Spermatophyta</taxon>
        <taxon>Magnoliopsida</taxon>
        <taxon>Liliopsida</taxon>
        <taxon>Poales</taxon>
        <taxon>Poaceae</taxon>
        <taxon>PACMAD clade</taxon>
        <taxon>Panicoideae</taxon>
        <taxon>Andropogonodae</taxon>
        <taxon>Paspaleae</taxon>
        <taxon>Paspalinae</taxon>
        <taxon>Paspalum</taxon>
    </lineage>
</organism>
<feature type="compositionally biased region" description="Polar residues" evidence="1">
    <location>
        <begin position="472"/>
        <end position="490"/>
    </location>
</feature>
<dbReference type="Pfam" id="PF06273">
    <property type="entry name" value="eIF-4B"/>
    <property type="match status" value="1"/>
</dbReference>
<protein>
    <recommendedName>
        <fullName evidence="4">Eukaryotic translation initiation factor-related</fullName>
    </recommendedName>
</protein>
<feature type="compositionally biased region" description="Basic and acidic residues" evidence="1">
    <location>
        <begin position="195"/>
        <end position="211"/>
    </location>
</feature>
<feature type="compositionally biased region" description="Basic and acidic residues" evidence="1">
    <location>
        <begin position="398"/>
        <end position="452"/>
    </location>
</feature>
<feature type="compositionally biased region" description="Basic and acidic residues" evidence="1">
    <location>
        <begin position="364"/>
        <end position="375"/>
    </location>
</feature>
<name>A0AAQ3WLM1_PASNO</name>
<gene>
    <name evidence="2" type="ORF">U9M48_015512</name>
</gene>
<proteinExistence type="predicted"/>
<feature type="region of interest" description="Disordered" evidence="1">
    <location>
        <begin position="298"/>
        <end position="323"/>
    </location>
</feature>
<feature type="compositionally biased region" description="Polar residues" evidence="1">
    <location>
        <begin position="513"/>
        <end position="527"/>
    </location>
</feature>
<feature type="region of interest" description="Disordered" evidence="1">
    <location>
        <begin position="355"/>
        <end position="527"/>
    </location>
</feature>
<sequence>MSKKKAVTTMTLKDFHGGSIPSELPLPSAPGVTPRPTDRPVASPSPVAAAVARPRVPVASPTAAAAAAAAMPSFLTTPSRIGRHFDEDERTPFEPAAPRRPAQSPTSFAPAPLVAPTRSGPGNAWGPRREVSPVASPVGPPHAPAGGQIWSATRIAQASAVEKVISGRWNPSKPSSPPAAPASAPALDTPVALPEIERPKSVGVRELDGGVERGAPLVRPASHEGRVGEGRVGEMPERPKLKLLPRSKPVEDPEPSPTYVEEKQVHQVQATANVMKIEVIHEVHQNAMAAKTGVLGADAESRVAERPRLNLKPRSNVTGNSDEVAVKERQSLFGGARPREQVLKERGVDILASDLEKTSPVGRSKSEFAKVEQRVEAMSINPSVERADGFPAGYRGPRNGDRKDYKRDPDRADAYRPTRREDNRRPARDAEKLQEQPRPEPETWRKPVEPPKPEVTTPRFGKAATALELAQAFSTSMSDTTSQSRLTNVPSPRVPPSPGTRDQPGFSRLTDSRALNSGSSQRKINGY</sequence>
<dbReference type="Proteomes" id="UP001341281">
    <property type="component" value="Chromosome 03"/>
</dbReference>
<evidence type="ECO:0000313" key="3">
    <source>
        <dbReference type="Proteomes" id="UP001341281"/>
    </source>
</evidence>
<feature type="compositionally biased region" description="Low complexity" evidence="1">
    <location>
        <begin position="39"/>
        <end position="54"/>
    </location>
</feature>
<evidence type="ECO:0000256" key="1">
    <source>
        <dbReference type="SAM" id="MobiDB-lite"/>
    </source>
</evidence>
<keyword evidence="3" id="KW-1185">Reference proteome</keyword>
<feature type="compositionally biased region" description="Basic and acidic residues" evidence="1">
    <location>
        <begin position="221"/>
        <end position="240"/>
    </location>
</feature>
<dbReference type="PANTHER" id="PTHR32091">
    <property type="entry name" value="EUKARYOTIC TRANSLATION INITIATION FACTOR 4B"/>
    <property type="match status" value="1"/>
</dbReference>
<evidence type="ECO:0000313" key="2">
    <source>
        <dbReference type="EMBL" id="WVZ66267.1"/>
    </source>
</evidence>
<evidence type="ECO:0008006" key="4">
    <source>
        <dbReference type="Google" id="ProtNLM"/>
    </source>
</evidence>
<dbReference type="AlphaFoldDB" id="A0AAQ3WLM1"/>
<feature type="compositionally biased region" description="Basic and acidic residues" evidence="1">
    <location>
        <begin position="299"/>
        <end position="308"/>
    </location>
</feature>